<feature type="domain" description="Nudix hydrolase" evidence="3">
    <location>
        <begin position="4"/>
        <end position="139"/>
    </location>
</feature>
<dbReference type="InterPro" id="IPR015797">
    <property type="entry name" value="NUDIX_hydrolase-like_dom_sf"/>
</dbReference>
<dbReference type="PANTHER" id="PTHR43046:SF2">
    <property type="entry name" value="8-OXO-DGTP DIPHOSPHATASE-RELATED"/>
    <property type="match status" value="1"/>
</dbReference>
<comment type="cofactor">
    <cofactor evidence="1">
        <name>Mg(2+)</name>
        <dbReference type="ChEBI" id="CHEBI:18420"/>
    </cofactor>
</comment>
<dbReference type="EMBL" id="QMFY01000006">
    <property type="protein sequence ID" value="RAW00716.1"/>
    <property type="molecule type" value="Genomic_DNA"/>
</dbReference>
<dbReference type="RefSeq" id="WP_112747517.1">
    <property type="nucleotide sequence ID" value="NZ_QMFY01000006.1"/>
</dbReference>
<dbReference type="Proteomes" id="UP000251889">
    <property type="component" value="Unassembled WGS sequence"/>
</dbReference>
<protein>
    <submittedName>
        <fullName evidence="4">DNA mismatch repair protein MutT</fullName>
    </submittedName>
</protein>
<proteinExistence type="predicted"/>
<name>A0A364Y3J1_9BACT</name>
<evidence type="ECO:0000256" key="1">
    <source>
        <dbReference type="ARBA" id="ARBA00001946"/>
    </source>
</evidence>
<gene>
    <name evidence="4" type="ORF">DQQ10_14135</name>
</gene>
<organism evidence="4 5">
    <name type="scientific">Pseudochryseolinea flava</name>
    <dbReference type="NCBI Taxonomy" id="2059302"/>
    <lineage>
        <taxon>Bacteria</taxon>
        <taxon>Pseudomonadati</taxon>
        <taxon>Bacteroidota</taxon>
        <taxon>Cytophagia</taxon>
        <taxon>Cytophagales</taxon>
        <taxon>Fulvivirgaceae</taxon>
        <taxon>Pseudochryseolinea</taxon>
    </lineage>
</organism>
<evidence type="ECO:0000256" key="2">
    <source>
        <dbReference type="ARBA" id="ARBA00022801"/>
    </source>
</evidence>
<dbReference type="OrthoDB" id="9810449at2"/>
<evidence type="ECO:0000259" key="3">
    <source>
        <dbReference type="PROSITE" id="PS51462"/>
    </source>
</evidence>
<dbReference type="Pfam" id="PF00293">
    <property type="entry name" value="NUDIX"/>
    <property type="match status" value="1"/>
</dbReference>
<evidence type="ECO:0000313" key="4">
    <source>
        <dbReference type="EMBL" id="RAW00716.1"/>
    </source>
</evidence>
<dbReference type="PROSITE" id="PS00893">
    <property type="entry name" value="NUDIX_BOX"/>
    <property type="match status" value="1"/>
</dbReference>
<dbReference type="SUPFAM" id="SSF55811">
    <property type="entry name" value="Nudix"/>
    <property type="match status" value="1"/>
</dbReference>
<dbReference type="InterPro" id="IPR020084">
    <property type="entry name" value="NUDIX_hydrolase_CS"/>
</dbReference>
<keyword evidence="2" id="KW-0378">Hydrolase</keyword>
<dbReference type="InterPro" id="IPR000086">
    <property type="entry name" value="NUDIX_hydrolase_dom"/>
</dbReference>
<dbReference type="PROSITE" id="PS51462">
    <property type="entry name" value="NUDIX"/>
    <property type="match status" value="1"/>
</dbReference>
<dbReference type="AlphaFoldDB" id="A0A364Y3J1"/>
<sequence length="144" mass="16428">MNKEIRPAVAAVIFNEAGEVLLHKRRDVEQWSIISGHVEFGESVRDAILREIKEEVNAEAEIVRLIGVYSAPNSATYHYDERIVHFVTTYFEIKLLTAIPKNVSNEETMAVKFFPTEHLPTSMALINPHWLEDALNTTHGPFVR</sequence>
<reference evidence="4 5" key="1">
    <citation type="submission" date="2018-06" db="EMBL/GenBank/DDBJ databases">
        <title>Chryseolinea flavus sp. nov., a member of the phylum Bacteroidetes isolated from soil.</title>
        <authorList>
            <person name="Li Y."/>
            <person name="Wang J."/>
        </authorList>
    </citation>
    <scope>NUCLEOTIDE SEQUENCE [LARGE SCALE GENOMIC DNA]</scope>
    <source>
        <strain evidence="4 5">SDU1-6</strain>
    </source>
</reference>
<evidence type="ECO:0000313" key="5">
    <source>
        <dbReference type="Proteomes" id="UP000251889"/>
    </source>
</evidence>
<dbReference type="PANTHER" id="PTHR43046">
    <property type="entry name" value="GDP-MANNOSE MANNOSYL HYDROLASE"/>
    <property type="match status" value="1"/>
</dbReference>
<dbReference type="GO" id="GO:0016787">
    <property type="term" value="F:hydrolase activity"/>
    <property type="evidence" value="ECO:0007669"/>
    <property type="project" value="UniProtKB-KW"/>
</dbReference>
<comment type="caution">
    <text evidence="4">The sequence shown here is derived from an EMBL/GenBank/DDBJ whole genome shotgun (WGS) entry which is preliminary data.</text>
</comment>
<accession>A0A364Y3J1</accession>
<keyword evidence="5" id="KW-1185">Reference proteome</keyword>
<dbReference type="Gene3D" id="3.90.79.10">
    <property type="entry name" value="Nucleoside Triphosphate Pyrophosphohydrolase"/>
    <property type="match status" value="1"/>
</dbReference>